<dbReference type="EMBL" id="BK014966">
    <property type="protein sequence ID" value="DAD84827.1"/>
    <property type="molecule type" value="Genomic_DNA"/>
</dbReference>
<organism evidence="1">
    <name type="scientific">Siphoviridae sp. ctfeV1</name>
    <dbReference type="NCBI Taxonomy" id="2826417"/>
    <lineage>
        <taxon>Viruses</taxon>
        <taxon>Duplodnaviria</taxon>
        <taxon>Heunggongvirae</taxon>
        <taxon>Uroviricota</taxon>
        <taxon>Caudoviricetes</taxon>
    </lineage>
</organism>
<proteinExistence type="predicted"/>
<dbReference type="SUPFAM" id="SSF53041">
    <property type="entry name" value="Resolvase-like"/>
    <property type="match status" value="1"/>
</dbReference>
<evidence type="ECO:0000313" key="1">
    <source>
        <dbReference type="EMBL" id="DAD84827.1"/>
    </source>
</evidence>
<accession>A0A8S5MS79</accession>
<sequence>MNYIGYINKAQYFEHTTEIINLMKGHGCVNIHIEETKDKKRIEWCKFIDSLSNGDSAVFASFDNVFHNFHDMMFFIKYCSKMDIRIISLSDELDTHDKLFPERRTADTLDLICKVFSKRDRASHDDLEAELYSYSFEDRKLKRYKLVINMYKAGYSVKEIMERTGYRGKSNIYRILHQYDIKMEYPSMSRTANKVREKSI</sequence>
<name>A0A8S5MS79_9CAUD</name>
<reference evidence="1" key="1">
    <citation type="journal article" date="2021" name="Proc. Natl. Acad. Sci. U.S.A.">
        <title>A Catalog of Tens of Thousands of Viruses from Human Metagenomes Reveals Hidden Associations with Chronic Diseases.</title>
        <authorList>
            <person name="Tisza M.J."/>
            <person name="Buck C.B."/>
        </authorList>
    </citation>
    <scope>NUCLEOTIDE SEQUENCE</scope>
    <source>
        <strain evidence="1">CtfeV1</strain>
    </source>
</reference>
<protein>
    <submittedName>
        <fullName evidence="1">Resolvase</fullName>
    </submittedName>
</protein>
<dbReference type="Gene3D" id="3.40.50.1390">
    <property type="entry name" value="Resolvase, N-terminal catalytic domain"/>
    <property type="match status" value="1"/>
</dbReference>
<dbReference type="Gene3D" id="1.10.10.60">
    <property type="entry name" value="Homeodomain-like"/>
    <property type="match status" value="1"/>
</dbReference>
<dbReference type="InterPro" id="IPR036162">
    <property type="entry name" value="Resolvase-like_N_sf"/>
</dbReference>
<dbReference type="GO" id="GO:0003677">
    <property type="term" value="F:DNA binding"/>
    <property type="evidence" value="ECO:0007669"/>
    <property type="project" value="InterPro"/>
</dbReference>
<dbReference type="GO" id="GO:0000150">
    <property type="term" value="F:DNA strand exchange activity"/>
    <property type="evidence" value="ECO:0007669"/>
    <property type="project" value="InterPro"/>
</dbReference>